<dbReference type="FunFam" id="1.10.3730.10:FF:000001">
    <property type="entry name" value="Pyrroline-5-carboxylate reductase"/>
    <property type="match status" value="1"/>
</dbReference>
<dbReference type="GO" id="GO:0005737">
    <property type="term" value="C:cytoplasm"/>
    <property type="evidence" value="ECO:0007669"/>
    <property type="project" value="UniProtKB-SubCell"/>
</dbReference>
<dbReference type="InterPro" id="IPR000304">
    <property type="entry name" value="Pyrroline-COOH_reductase"/>
</dbReference>
<organism evidence="9 10">
    <name type="scientific">Aerophobetes bacterium</name>
    <dbReference type="NCBI Taxonomy" id="2030807"/>
    <lineage>
        <taxon>Bacteria</taxon>
        <taxon>Candidatus Aerophobota</taxon>
    </lineage>
</organism>
<dbReference type="PANTHER" id="PTHR11645:SF0">
    <property type="entry name" value="PYRROLINE-5-CARBOXYLATE REDUCTASE 3"/>
    <property type="match status" value="1"/>
</dbReference>
<reference evidence="9 10" key="1">
    <citation type="submission" date="2019-03" db="EMBL/GenBank/DDBJ databases">
        <title>Metabolic potential of uncultured bacteria and archaea associated with petroleum seepage in deep-sea sediments.</title>
        <authorList>
            <person name="Dong X."/>
            <person name="Hubert C."/>
        </authorList>
    </citation>
    <scope>NUCLEOTIDE SEQUENCE [LARGE SCALE GENOMIC DNA]</scope>
    <source>
        <strain evidence="9">E29_bin28</strain>
    </source>
</reference>
<comment type="subcellular location">
    <subcellularLocation>
        <location evidence="4">Cytoplasm</location>
    </subcellularLocation>
</comment>
<keyword evidence="4" id="KW-0641">Proline biosynthesis</keyword>
<dbReference type="GO" id="GO:0004735">
    <property type="term" value="F:pyrroline-5-carboxylate reductase activity"/>
    <property type="evidence" value="ECO:0007669"/>
    <property type="project" value="UniProtKB-UniRule"/>
</dbReference>
<comment type="catalytic activity">
    <reaction evidence="4">
        <text>L-proline + NAD(+) = (S)-1-pyrroline-5-carboxylate + NADH + 2 H(+)</text>
        <dbReference type="Rhea" id="RHEA:14105"/>
        <dbReference type="ChEBI" id="CHEBI:15378"/>
        <dbReference type="ChEBI" id="CHEBI:17388"/>
        <dbReference type="ChEBI" id="CHEBI:57540"/>
        <dbReference type="ChEBI" id="CHEBI:57945"/>
        <dbReference type="ChEBI" id="CHEBI:60039"/>
        <dbReference type="EC" id="1.5.1.2"/>
    </reaction>
</comment>
<proteinExistence type="inferred from homology"/>
<evidence type="ECO:0000256" key="3">
    <source>
        <dbReference type="ARBA" id="ARBA00023002"/>
    </source>
</evidence>
<feature type="binding site" evidence="6">
    <location>
        <begin position="9"/>
        <end position="14"/>
    </location>
    <ligand>
        <name>NADP(+)</name>
        <dbReference type="ChEBI" id="CHEBI:58349"/>
    </ligand>
</feature>
<dbReference type="Pfam" id="PF14748">
    <property type="entry name" value="P5CR_dimer"/>
    <property type="match status" value="1"/>
</dbReference>
<evidence type="ECO:0000259" key="8">
    <source>
        <dbReference type="Pfam" id="PF14748"/>
    </source>
</evidence>
<keyword evidence="3 4" id="KW-0560">Oxidoreductase</keyword>
<dbReference type="Gene3D" id="3.40.50.720">
    <property type="entry name" value="NAD(P)-binding Rossmann-like Domain"/>
    <property type="match status" value="1"/>
</dbReference>
<dbReference type="EC" id="1.5.1.2" evidence="4 5"/>
<comment type="pathway">
    <text evidence="4">Amino-acid biosynthesis; L-proline biosynthesis; L-proline from L-glutamate 5-semialdehyde: step 1/1.</text>
</comment>
<keyword evidence="2 4" id="KW-0521">NADP</keyword>
<feature type="domain" description="Pyrroline-5-carboxylate reductase catalytic N-terminal" evidence="7">
    <location>
        <begin position="5"/>
        <end position="99"/>
    </location>
</feature>
<name>A0A523YPG1_UNCAE</name>
<dbReference type="UniPathway" id="UPA00098">
    <property type="reaction ID" value="UER00361"/>
</dbReference>
<dbReference type="NCBIfam" id="TIGR00112">
    <property type="entry name" value="proC"/>
    <property type="match status" value="1"/>
</dbReference>
<dbReference type="EMBL" id="SOIJ01000110">
    <property type="protein sequence ID" value="TET93403.1"/>
    <property type="molecule type" value="Genomic_DNA"/>
</dbReference>
<evidence type="ECO:0000313" key="10">
    <source>
        <dbReference type="Proteomes" id="UP000316925"/>
    </source>
</evidence>
<feature type="domain" description="Pyrroline-5-carboxylate reductase dimerisation" evidence="8">
    <location>
        <begin position="162"/>
        <end position="266"/>
    </location>
</feature>
<sequence length="268" mass="28711">MLKEKIGFIGAGSMGSALIRSILEKRLVSSKNLWVCDKIPEKLSSFSERGVNTSVKIKPMIKGVDIIFIAVKPQDTSEVLENLKNKIRSSQLIVSIVAGITTSYIRQKLSLEIPVVRVMPNSPALMGEGISAISPSRGTNIENIEIVKEILGAAGEIIEVPEELQDAVTGLSGSGPAYIYTLLEGLVEGGIKVGLSKEVASRLAIQTTLGAAKMAKESGISLDELRRAVVSPGGTTSEGLRVLEKGRFKSCLVQAVIRGTERARELRK</sequence>
<feature type="binding site" evidence="6">
    <location>
        <begin position="70"/>
        <end position="73"/>
    </location>
    <ligand>
        <name>NADP(+)</name>
        <dbReference type="ChEBI" id="CHEBI:58349"/>
    </ligand>
</feature>
<protein>
    <recommendedName>
        <fullName evidence="4 5">Pyrroline-5-carboxylate reductase</fullName>
        <shortName evidence="4">P5C reductase</shortName>
        <shortName evidence="4">P5CR</shortName>
        <ecNumber evidence="4 5">1.5.1.2</ecNumber>
    </recommendedName>
    <alternativeName>
        <fullName evidence="4">PCA reductase</fullName>
    </alternativeName>
</protein>
<evidence type="ECO:0000259" key="7">
    <source>
        <dbReference type="Pfam" id="PF03807"/>
    </source>
</evidence>
<evidence type="ECO:0000313" key="9">
    <source>
        <dbReference type="EMBL" id="TET93403.1"/>
    </source>
</evidence>
<dbReference type="AlphaFoldDB" id="A0A523YPG1"/>
<gene>
    <name evidence="4 9" type="primary">proC</name>
    <name evidence="9" type="ORF">E3J33_01895</name>
</gene>
<dbReference type="InterPro" id="IPR008927">
    <property type="entry name" value="6-PGluconate_DH-like_C_sf"/>
</dbReference>
<dbReference type="Proteomes" id="UP000316925">
    <property type="component" value="Unassembled WGS sequence"/>
</dbReference>
<dbReference type="InterPro" id="IPR028939">
    <property type="entry name" value="P5C_Rdtase_cat_N"/>
</dbReference>
<comment type="caution">
    <text evidence="9">The sequence shown here is derived from an EMBL/GenBank/DDBJ whole genome shotgun (WGS) entry which is preliminary data.</text>
</comment>
<dbReference type="PIRSF" id="PIRSF000193">
    <property type="entry name" value="Pyrrol-5-carb_rd"/>
    <property type="match status" value="1"/>
</dbReference>
<comment type="function">
    <text evidence="4">Catalyzes the reduction of 1-pyrroline-5-carboxylate (PCA) to L-proline.</text>
</comment>
<evidence type="ECO:0000256" key="4">
    <source>
        <dbReference type="HAMAP-Rule" id="MF_01925"/>
    </source>
</evidence>
<comment type="catalytic activity">
    <reaction evidence="4">
        <text>L-proline + NADP(+) = (S)-1-pyrroline-5-carboxylate + NADPH + 2 H(+)</text>
        <dbReference type="Rhea" id="RHEA:14109"/>
        <dbReference type="ChEBI" id="CHEBI:15378"/>
        <dbReference type="ChEBI" id="CHEBI:17388"/>
        <dbReference type="ChEBI" id="CHEBI:57783"/>
        <dbReference type="ChEBI" id="CHEBI:58349"/>
        <dbReference type="ChEBI" id="CHEBI:60039"/>
        <dbReference type="EC" id="1.5.1.2"/>
    </reaction>
</comment>
<dbReference type="InterPro" id="IPR029036">
    <property type="entry name" value="P5CR_dimer"/>
</dbReference>
<evidence type="ECO:0000256" key="6">
    <source>
        <dbReference type="PIRSR" id="PIRSR000193-1"/>
    </source>
</evidence>
<dbReference type="PANTHER" id="PTHR11645">
    <property type="entry name" value="PYRROLINE-5-CARBOXYLATE REDUCTASE"/>
    <property type="match status" value="1"/>
</dbReference>
<dbReference type="GO" id="GO:0055129">
    <property type="term" value="P:L-proline biosynthetic process"/>
    <property type="evidence" value="ECO:0007669"/>
    <property type="project" value="UniProtKB-UniRule"/>
</dbReference>
<comment type="similarity">
    <text evidence="1 4">Belongs to the pyrroline-5-carboxylate reductase family.</text>
</comment>
<dbReference type="InterPro" id="IPR036291">
    <property type="entry name" value="NAD(P)-bd_dom_sf"/>
</dbReference>
<keyword evidence="4" id="KW-0028">Amino-acid biosynthesis</keyword>
<dbReference type="HAMAP" id="MF_01925">
    <property type="entry name" value="P5C_reductase"/>
    <property type="match status" value="1"/>
</dbReference>
<accession>A0A523YPG1</accession>
<dbReference type="Pfam" id="PF03807">
    <property type="entry name" value="F420_oxidored"/>
    <property type="match status" value="1"/>
</dbReference>
<dbReference type="SUPFAM" id="SSF48179">
    <property type="entry name" value="6-phosphogluconate dehydrogenase C-terminal domain-like"/>
    <property type="match status" value="1"/>
</dbReference>
<evidence type="ECO:0000256" key="1">
    <source>
        <dbReference type="ARBA" id="ARBA00005525"/>
    </source>
</evidence>
<keyword evidence="4" id="KW-0963">Cytoplasm</keyword>
<evidence type="ECO:0000256" key="5">
    <source>
        <dbReference type="NCBIfam" id="TIGR00112"/>
    </source>
</evidence>
<dbReference type="Gene3D" id="1.10.3730.10">
    <property type="entry name" value="ProC C-terminal domain-like"/>
    <property type="match status" value="1"/>
</dbReference>
<evidence type="ECO:0000256" key="2">
    <source>
        <dbReference type="ARBA" id="ARBA00022857"/>
    </source>
</evidence>
<dbReference type="SUPFAM" id="SSF51735">
    <property type="entry name" value="NAD(P)-binding Rossmann-fold domains"/>
    <property type="match status" value="1"/>
</dbReference>